<keyword evidence="3" id="KW-1185">Reference proteome</keyword>
<dbReference type="Pfam" id="PF12680">
    <property type="entry name" value="SnoaL_2"/>
    <property type="match status" value="1"/>
</dbReference>
<dbReference type="AlphaFoldDB" id="A0A1M7JYT0"/>
<accession>A0A1M7JYT0</accession>
<dbReference type="InterPro" id="IPR037401">
    <property type="entry name" value="SnoaL-like"/>
</dbReference>
<evidence type="ECO:0000259" key="1">
    <source>
        <dbReference type="Pfam" id="PF12680"/>
    </source>
</evidence>
<sequence length="136" mass="15475">MDTTVMTNKKIAQAVYDYFGQGNVPAILDLVTDDIIWTCPGPTEILPYAQVYNGKKGVEEFFRLIYANKDFPKFEVRELIGEGDKVVALGHWDAKSKKTGTPYSGDWAMAFYFRDGKLYEHREYYDSYGEAMASKG</sequence>
<dbReference type="EMBL" id="FRCL01000005">
    <property type="protein sequence ID" value="SHM58071.1"/>
    <property type="molecule type" value="Genomic_DNA"/>
</dbReference>
<dbReference type="Gene3D" id="3.10.450.50">
    <property type="match status" value="1"/>
</dbReference>
<gene>
    <name evidence="2" type="ORF">SAMN05216269_105124</name>
</gene>
<dbReference type="PANTHER" id="PTHR41252">
    <property type="entry name" value="BLR2505 PROTEIN"/>
    <property type="match status" value="1"/>
</dbReference>
<dbReference type="SUPFAM" id="SSF54427">
    <property type="entry name" value="NTF2-like"/>
    <property type="match status" value="1"/>
</dbReference>
<organism evidence="2 3">
    <name type="scientific">Flavobacterium xinjiangense</name>
    <dbReference type="NCBI Taxonomy" id="178356"/>
    <lineage>
        <taxon>Bacteria</taxon>
        <taxon>Pseudomonadati</taxon>
        <taxon>Bacteroidota</taxon>
        <taxon>Flavobacteriia</taxon>
        <taxon>Flavobacteriales</taxon>
        <taxon>Flavobacteriaceae</taxon>
        <taxon>Flavobacterium</taxon>
    </lineage>
</organism>
<reference evidence="3" key="1">
    <citation type="submission" date="2016-11" db="EMBL/GenBank/DDBJ databases">
        <authorList>
            <person name="Varghese N."/>
            <person name="Submissions S."/>
        </authorList>
    </citation>
    <scope>NUCLEOTIDE SEQUENCE [LARGE SCALE GENOMIC DNA]</scope>
    <source>
        <strain evidence="3">CGMCC 1.2749</strain>
    </source>
</reference>
<evidence type="ECO:0000313" key="3">
    <source>
        <dbReference type="Proteomes" id="UP000184092"/>
    </source>
</evidence>
<protein>
    <recommendedName>
        <fullName evidence="1">SnoaL-like domain-containing protein</fullName>
    </recommendedName>
</protein>
<dbReference type="InterPro" id="IPR032710">
    <property type="entry name" value="NTF2-like_dom_sf"/>
</dbReference>
<dbReference type="Proteomes" id="UP000184092">
    <property type="component" value="Unassembled WGS sequence"/>
</dbReference>
<dbReference type="STRING" id="178356.SAMN05216269_105124"/>
<name>A0A1M7JYT0_9FLAO</name>
<dbReference type="RefSeq" id="WP_073208066.1">
    <property type="nucleotide sequence ID" value="NZ_FRCL01000005.1"/>
</dbReference>
<dbReference type="OrthoDB" id="6692273at2"/>
<evidence type="ECO:0000313" key="2">
    <source>
        <dbReference type="EMBL" id="SHM58071.1"/>
    </source>
</evidence>
<feature type="domain" description="SnoaL-like" evidence="1">
    <location>
        <begin position="13"/>
        <end position="121"/>
    </location>
</feature>
<proteinExistence type="predicted"/>
<dbReference type="PANTHER" id="PTHR41252:SF1">
    <property type="entry name" value="BLR2505 PROTEIN"/>
    <property type="match status" value="1"/>
</dbReference>